<evidence type="ECO:0000313" key="2">
    <source>
        <dbReference type="Proteomes" id="UP000307574"/>
    </source>
</evidence>
<dbReference type="Proteomes" id="UP000307574">
    <property type="component" value="Unassembled WGS sequence"/>
</dbReference>
<protein>
    <submittedName>
        <fullName evidence="1">Uncharacterized protein</fullName>
    </submittedName>
</protein>
<organism evidence="1 2">
    <name type="scientific">Vibrio kanaloae</name>
    <dbReference type="NCBI Taxonomy" id="170673"/>
    <lineage>
        <taxon>Bacteria</taxon>
        <taxon>Pseudomonadati</taxon>
        <taxon>Pseudomonadota</taxon>
        <taxon>Gammaproteobacteria</taxon>
        <taxon>Vibrionales</taxon>
        <taxon>Vibrionaceae</taxon>
        <taxon>Vibrio</taxon>
    </lineage>
</organism>
<sequence>MFEMTSYLDFIGRTYQDLVKSPAFVALTTGNVPSTIDGYADEFHIRAFGKGLEFQFDASTRVLKAIVATNPRYFMGSLKDISSKELIHQAMGEPVDSMAEKKVPILGVVGAWEKYKCMGDHIIQVLYVVGSTNVKSVFYR</sequence>
<dbReference type="EMBL" id="SYUV01000089">
    <property type="protein sequence ID" value="TKF26446.1"/>
    <property type="molecule type" value="Genomic_DNA"/>
</dbReference>
<dbReference type="AlphaFoldDB" id="A0A4U1WRY0"/>
<gene>
    <name evidence="1" type="ORF">FCV50_21020</name>
</gene>
<evidence type="ECO:0000313" key="1">
    <source>
        <dbReference type="EMBL" id="TKF26446.1"/>
    </source>
</evidence>
<proteinExistence type="predicted"/>
<name>A0A4U1WRY0_9VIBR</name>
<reference evidence="1 2" key="1">
    <citation type="submission" date="2019-04" db="EMBL/GenBank/DDBJ databases">
        <title>A reverse ecology approach based on a biological definition of microbial populations.</title>
        <authorList>
            <person name="Arevalo P."/>
            <person name="Vaninsberghe D."/>
            <person name="Elsherbini J."/>
            <person name="Gore J."/>
            <person name="Polz M."/>
        </authorList>
    </citation>
    <scope>NUCLEOTIDE SEQUENCE [LARGE SCALE GENOMIC DNA]</scope>
    <source>
        <strain evidence="1 2">10N.261.46.F4</strain>
    </source>
</reference>
<accession>A0A4U1WRY0</accession>
<comment type="caution">
    <text evidence="1">The sequence shown here is derived from an EMBL/GenBank/DDBJ whole genome shotgun (WGS) entry which is preliminary data.</text>
</comment>